<feature type="transmembrane region" description="Helical" evidence="5">
    <location>
        <begin position="148"/>
        <end position="173"/>
    </location>
</feature>
<dbReference type="InterPro" id="IPR051598">
    <property type="entry name" value="TSUP/Inactive_protease-like"/>
</dbReference>
<feature type="transmembrane region" description="Helical" evidence="5">
    <location>
        <begin position="109"/>
        <end position="127"/>
    </location>
</feature>
<dbReference type="GO" id="GO:0005886">
    <property type="term" value="C:plasma membrane"/>
    <property type="evidence" value="ECO:0007669"/>
    <property type="project" value="UniProtKB-SubCell"/>
</dbReference>
<keyword evidence="5" id="KW-1003">Cell membrane</keyword>
<evidence type="ECO:0000256" key="1">
    <source>
        <dbReference type="ARBA" id="ARBA00004141"/>
    </source>
</evidence>
<feature type="transmembrane region" description="Helical" evidence="5">
    <location>
        <begin position="245"/>
        <end position="264"/>
    </location>
</feature>
<evidence type="ECO:0000256" key="4">
    <source>
        <dbReference type="ARBA" id="ARBA00023136"/>
    </source>
</evidence>
<keyword evidence="4 5" id="KW-0472">Membrane</keyword>
<comment type="subcellular location">
    <subcellularLocation>
        <location evidence="5">Cell membrane</location>
        <topology evidence="5">Multi-pass membrane protein</topology>
    </subcellularLocation>
    <subcellularLocation>
        <location evidence="1">Membrane</location>
        <topology evidence="1">Multi-pass membrane protein</topology>
    </subcellularLocation>
</comment>
<evidence type="ECO:0000256" key="2">
    <source>
        <dbReference type="ARBA" id="ARBA00022692"/>
    </source>
</evidence>
<sequence>MIILGCVLAILVGITLGLIGSGGTILTVPILVYIMAVEPTLSTTYSLFAIGITSLIGAVRGIIKKEADLPKVLTFGVPSLIVVFITRSFILPLVPEVIHIAGYSFHQNVLLMILFSFVMVASSLSMIRSAKNGPEVPGGYVKTPIEVIVFQGALVGLVTGLVGAGGGFLIIPALVNFYHLPMRKAVATSLIIISINSFFGVMGDLEKFELFDWELLLGYTGGTVFGIFIGFYLSEKISNKNLKKGFGYMILLVGVYILIKETLLR</sequence>
<dbReference type="RefSeq" id="WP_093097883.1">
    <property type="nucleotide sequence ID" value="NZ_CP158798.1"/>
</dbReference>
<accession>A0AAJ5C0X2</accession>
<evidence type="ECO:0000313" key="7">
    <source>
        <dbReference type="Proteomes" id="UP000215355"/>
    </source>
</evidence>
<dbReference type="PANTHER" id="PTHR43701:SF2">
    <property type="entry name" value="MEMBRANE TRANSPORTER PROTEIN YJNA-RELATED"/>
    <property type="match status" value="1"/>
</dbReference>
<feature type="transmembrane region" description="Helical" evidence="5">
    <location>
        <begin position="75"/>
        <end position="94"/>
    </location>
</feature>
<feature type="transmembrane region" description="Helical" evidence="5">
    <location>
        <begin position="7"/>
        <end position="36"/>
    </location>
</feature>
<dbReference type="EMBL" id="LT906468">
    <property type="protein sequence ID" value="SNV52873.1"/>
    <property type="molecule type" value="Genomic_DNA"/>
</dbReference>
<comment type="similarity">
    <text evidence="5">Belongs to the 4-toluene sulfonate uptake permease (TSUP) (TC 2.A.102) family.</text>
</comment>
<organism evidence="6 7">
    <name type="scientific">Sphingobacterium mizutaii</name>
    <dbReference type="NCBI Taxonomy" id="1010"/>
    <lineage>
        <taxon>Bacteria</taxon>
        <taxon>Pseudomonadati</taxon>
        <taxon>Bacteroidota</taxon>
        <taxon>Sphingobacteriia</taxon>
        <taxon>Sphingobacteriales</taxon>
        <taxon>Sphingobacteriaceae</taxon>
        <taxon>Sphingobacterium</taxon>
    </lineage>
</organism>
<dbReference type="Proteomes" id="UP000215355">
    <property type="component" value="Chromosome 1"/>
</dbReference>
<feature type="transmembrane region" description="Helical" evidence="5">
    <location>
        <begin position="42"/>
        <end position="63"/>
    </location>
</feature>
<dbReference type="PANTHER" id="PTHR43701">
    <property type="entry name" value="MEMBRANE TRANSPORTER PROTEIN MJ0441-RELATED"/>
    <property type="match status" value="1"/>
</dbReference>
<feature type="transmembrane region" description="Helical" evidence="5">
    <location>
        <begin position="215"/>
        <end position="233"/>
    </location>
</feature>
<keyword evidence="2 5" id="KW-0812">Transmembrane</keyword>
<dbReference type="KEGG" id="smiz:4412673_02748"/>
<evidence type="ECO:0000256" key="3">
    <source>
        <dbReference type="ARBA" id="ARBA00022989"/>
    </source>
</evidence>
<dbReference type="InterPro" id="IPR002781">
    <property type="entry name" value="TM_pro_TauE-like"/>
</dbReference>
<dbReference type="Pfam" id="PF01925">
    <property type="entry name" value="TauE"/>
    <property type="match status" value="1"/>
</dbReference>
<feature type="transmembrane region" description="Helical" evidence="5">
    <location>
        <begin position="185"/>
        <end position="203"/>
    </location>
</feature>
<evidence type="ECO:0000256" key="5">
    <source>
        <dbReference type="RuleBase" id="RU363041"/>
    </source>
</evidence>
<name>A0AAJ5C0X2_9SPHI</name>
<keyword evidence="3 5" id="KW-1133">Transmembrane helix</keyword>
<proteinExistence type="inferred from homology"/>
<gene>
    <name evidence="6" type="ORF">SAMEA4412673_02748</name>
</gene>
<dbReference type="AlphaFoldDB" id="A0AAJ5C0X2"/>
<protein>
    <recommendedName>
        <fullName evidence="5">Probable membrane transporter protein</fullName>
    </recommendedName>
</protein>
<reference evidence="6 7" key="1">
    <citation type="submission" date="2017-06" db="EMBL/GenBank/DDBJ databases">
        <authorList>
            <consortium name="Pathogen Informatics"/>
        </authorList>
    </citation>
    <scope>NUCLEOTIDE SEQUENCE [LARGE SCALE GENOMIC DNA]</scope>
    <source>
        <strain evidence="6 7">NCTC12149</strain>
    </source>
</reference>
<evidence type="ECO:0000313" key="6">
    <source>
        <dbReference type="EMBL" id="SNV52873.1"/>
    </source>
</evidence>